<reference evidence="6 7" key="1">
    <citation type="journal article" date="2012" name="Mol. Microbiol.">
        <title>The genetic and structural basis of two distinct terminal side branch residues in stewartan and amylovoran exopolysaccharides and their potential role in host adaptation.</title>
        <authorList>
            <person name="Wang X."/>
            <person name="Yang F."/>
            <person name="von Bodman S.B."/>
        </authorList>
    </citation>
    <scope>NUCLEOTIDE SEQUENCE [LARGE SCALE GENOMIC DNA]</scope>
    <source>
        <strain evidence="6 7">DC283</strain>
    </source>
</reference>
<dbReference type="InterPro" id="IPR058531">
    <property type="entry name" value="Baseplate_J_M"/>
</dbReference>
<evidence type="ECO:0000259" key="3">
    <source>
        <dbReference type="Pfam" id="PF26078"/>
    </source>
</evidence>
<evidence type="ECO:0000313" key="8">
    <source>
        <dbReference type="Proteomes" id="UP000192380"/>
    </source>
</evidence>
<sequence length="383" mass="39817">MPFNRPTLTDLRSQCKSYLLTQLKKVGALLRFSNLGIIGDVVAGMSHLHFGYLDWIAKQSNPYTATDEYLAAWAALKDIYRKAATAATGKTITLTGTAGSVIPAGTLLNRSDGYQYTVNAELTIGSAGNITGAVTAVLPDTSTDSTGGGEDGNADAGTVLTLNVAIDGVDTTATATAAITGGADIEDEEVFRSRMLLAYQEPPQGGSDADYKEWALAVPGVTRAWVTPRLLGAGTVGVYFMMDPDGATTNDNSFPSGTDGYATKETQYSGQVATGDQLTVADYIYSERPVTATVYVASPIKTAINFEISGIATATSTTKSALQTAISNILFDDGEPGGTIYLTDIIAAIAAVDNTAGFLMTSPTENIVMATGGLPVLGSVTYA</sequence>
<dbReference type="Proteomes" id="UP000005050">
    <property type="component" value="Unassembled WGS sequence"/>
</dbReference>
<feature type="domain" description="Baseplate protein J-like barrel" evidence="2">
    <location>
        <begin position="91"/>
        <end position="182"/>
    </location>
</feature>
<evidence type="ECO:0000313" key="5">
    <source>
        <dbReference type="EMBL" id="ARF52793.1"/>
    </source>
</evidence>
<dbReference type="RefSeq" id="WP_006122420.1">
    <property type="nucleotide sequence ID" value="NZ_AHIE01000047.1"/>
</dbReference>
<protein>
    <submittedName>
        <fullName evidence="6">Phage baseplate J-like protein</fullName>
    </submittedName>
    <submittedName>
        <fullName evidence="5">Phage baseplate protein</fullName>
    </submittedName>
</protein>
<reference evidence="6" key="2">
    <citation type="submission" date="2012-01" db="EMBL/GenBank/DDBJ databases">
        <authorList>
            <person name="Biehl B.S."/>
            <person name="Ding Y."/>
            <person name="Dugan-Rocha S.P."/>
            <person name="Gibbs R.A."/>
            <person name="Glasner J.D."/>
            <person name="Kovar C."/>
            <person name="Muzny D.M."/>
            <person name="Neeno-Eckwall E.C."/>
            <person name="Perna N.T."/>
            <person name="Qin X."/>
            <person name="von Bodman S.B."/>
            <person name="Weinstock G.M."/>
        </authorList>
    </citation>
    <scope>NUCLEOTIDE SEQUENCE</scope>
    <source>
        <strain evidence="6">DC283</strain>
    </source>
</reference>
<dbReference type="Pfam" id="PF26079">
    <property type="entry name" value="Baseplate_J_C"/>
    <property type="match status" value="1"/>
</dbReference>
<dbReference type="AlphaFoldDB" id="H3RLN8"/>
<dbReference type="InterPro" id="IPR006949">
    <property type="entry name" value="Barrel_Baseplate_J-like"/>
</dbReference>
<organism evidence="6 7">
    <name type="scientific">Pantoea stewartii subsp. stewartii DC283</name>
    <dbReference type="NCBI Taxonomy" id="660596"/>
    <lineage>
        <taxon>Bacteria</taxon>
        <taxon>Pseudomonadati</taxon>
        <taxon>Pseudomonadota</taxon>
        <taxon>Gammaproteobacteria</taxon>
        <taxon>Enterobacterales</taxon>
        <taxon>Erwiniaceae</taxon>
        <taxon>Pantoea</taxon>
    </lineage>
</organism>
<reference evidence="5 8" key="3">
    <citation type="submission" date="2016-10" db="EMBL/GenBank/DDBJ databases">
        <title>Complete Genome Assembly of Pantoea stewartii subsp. stewartii DC283, a Corn Pathogen.</title>
        <authorList>
            <person name="Duong D.A."/>
            <person name="Stevens A.M."/>
            <person name="Jensen R.V."/>
        </authorList>
    </citation>
    <scope>NUCLEOTIDE SEQUENCE [LARGE SCALE GENOMIC DNA]</scope>
    <source>
        <strain evidence="5 8">DC283</strain>
        <plasmid evidence="5 8">ppDSJ01</plasmid>
    </source>
</reference>
<evidence type="ECO:0000313" key="6">
    <source>
        <dbReference type="EMBL" id="EHT97751.1"/>
    </source>
</evidence>
<evidence type="ECO:0000259" key="4">
    <source>
        <dbReference type="Pfam" id="PF26079"/>
    </source>
</evidence>
<dbReference type="KEGG" id="pstw:DSJ_26670"/>
<dbReference type="Pfam" id="PF26078">
    <property type="entry name" value="Baseplate_J_M"/>
    <property type="match status" value="1"/>
</dbReference>
<dbReference type="PATRIC" id="fig|660596.6.peg.5380"/>
<name>H3RLN8_PANSE</name>
<gene>
    <name evidence="6" type="ORF">CKS_5614</name>
    <name evidence="5" type="ORF">DSJ_26670</name>
</gene>
<dbReference type="InterPro" id="IPR052399">
    <property type="entry name" value="Phage_Baseplate_Assmbl_Protein"/>
</dbReference>
<dbReference type="PANTHER" id="PTHR37829">
    <property type="entry name" value="PHAGE-LIKE ELEMENT PBSX PROTEIN XKDT"/>
    <property type="match status" value="1"/>
</dbReference>
<dbReference type="EMBL" id="CP017592">
    <property type="protein sequence ID" value="ARF52793.1"/>
    <property type="molecule type" value="Genomic_DNA"/>
</dbReference>
<geneLocation type="plasmid" evidence="5 8">
    <name>ppDSJ01</name>
</geneLocation>
<dbReference type="Proteomes" id="UP000192380">
    <property type="component" value="Plasmid ppDSJ01"/>
</dbReference>
<dbReference type="InterPro" id="IPR058530">
    <property type="entry name" value="Baseplate_J-like_C"/>
</dbReference>
<feature type="domain" description="Baseplate J-like central" evidence="3">
    <location>
        <begin position="203"/>
        <end position="297"/>
    </location>
</feature>
<dbReference type="Pfam" id="PF04865">
    <property type="entry name" value="Baseplate_J"/>
    <property type="match status" value="1"/>
</dbReference>
<dbReference type="EMBL" id="AHIE01000047">
    <property type="protein sequence ID" value="EHT97751.1"/>
    <property type="molecule type" value="Genomic_DNA"/>
</dbReference>
<keyword evidence="5" id="KW-0614">Plasmid</keyword>
<dbReference type="OrthoDB" id="7565172at2"/>
<accession>H3RLN8</accession>
<comment type="similarity">
    <text evidence="1">Belongs to the Mu gp47/PBSX XkdT family.</text>
</comment>
<keyword evidence="8" id="KW-1185">Reference proteome</keyword>
<evidence type="ECO:0000313" key="7">
    <source>
        <dbReference type="Proteomes" id="UP000005050"/>
    </source>
</evidence>
<evidence type="ECO:0000259" key="2">
    <source>
        <dbReference type="Pfam" id="PF04865"/>
    </source>
</evidence>
<evidence type="ECO:0000256" key="1">
    <source>
        <dbReference type="ARBA" id="ARBA00038087"/>
    </source>
</evidence>
<dbReference type="PANTHER" id="PTHR37829:SF3">
    <property type="entry name" value="PROTEIN JAYE-RELATED"/>
    <property type="match status" value="1"/>
</dbReference>
<feature type="domain" description="Baseplate J-like C-terminal" evidence="4">
    <location>
        <begin position="311"/>
        <end position="382"/>
    </location>
</feature>
<proteinExistence type="inferred from homology"/>